<keyword evidence="4 6" id="KW-0862">Zinc</keyword>
<keyword evidence="6" id="KW-0539">Nucleus</keyword>
<dbReference type="Pfam" id="PF10551">
    <property type="entry name" value="MULE"/>
    <property type="match status" value="1"/>
</dbReference>
<reference evidence="9" key="1">
    <citation type="submission" date="2021-03" db="EMBL/GenBank/DDBJ databases">
        <authorList>
            <person name="Li Z."/>
            <person name="Yang C."/>
        </authorList>
    </citation>
    <scope>NUCLEOTIDE SEQUENCE</scope>
    <source>
        <strain evidence="9">Dzin_1.0</strain>
        <tissue evidence="9">Leaf</tissue>
    </source>
</reference>
<reference evidence="9" key="2">
    <citation type="journal article" date="2022" name="Hortic Res">
        <title>The genome of Dioscorea zingiberensis sheds light on the biosynthesis, origin and evolution of the medicinally important diosgenin saponins.</title>
        <authorList>
            <person name="Li Y."/>
            <person name="Tan C."/>
            <person name="Li Z."/>
            <person name="Guo J."/>
            <person name="Li S."/>
            <person name="Chen X."/>
            <person name="Wang C."/>
            <person name="Dai X."/>
            <person name="Yang H."/>
            <person name="Song W."/>
            <person name="Hou L."/>
            <person name="Xu J."/>
            <person name="Tong Z."/>
            <person name="Xu A."/>
            <person name="Yuan X."/>
            <person name="Wang W."/>
            <person name="Yang Q."/>
            <person name="Chen L."/>
            <person name="Sun Z."/>
            <person name="Wang K."/>
            <person name="Pan B."/>
            <person name="Chen J."/>
            <person name="Bao Y."/>
            <person name="Liu F."/>
            <person name="Qi X."/>
            <person name="Gang D.R."/>
            <person name="Wen J."/>
            <person name="Li J."/>
        </authorList>
    </citation>
    <scope>NUCLEOTIDE SEQUENCE</scope>
    <source>
        <strain evidence="9">Dzin_1.0</strain>
    </source>
</reference>
<evidence type="ECO:0000259" key="8">
    <source>
        <dbReference type="PROSITE" id="PS50966"/>
    </source>
</evidence>
<proteinExistence type="inferred from homology"/>
<comment type="caution">
    <text evidence="9">The sequence shown here is derived from an EMBL/GenBank/DDBJ whole genome shotgun (WGS) entry which is preliminary data.</text>
</comment>
<dbReference type="PANTHER" id="PTHR31669:SF145">
    <property type="entry name" value="PROTEIN FAR1-RELATED SEQUENCE"/>
    <property type="match status" value="1"/>
</dbReference>
<dbReference type="Pfam" id="PF03101">
    <property type="entry name" value="FAR1"/>
    <property type="match status" value="1"/>
</dbReference>
<evidence type="ECO:0000256" key="7">
    <source>
        <dbReference type="SAM" id="MobiDB-lite"/>
    </source>
</evidence>
<dbReference type="OrthoDB" id="751465at2759"/>
<dbReference type="Pfam" id="PF04434">
    <property type="entry name" value="SWIM"/>
    <property type="match status" value="1"/>
</dbReference>
<evidence type="ECO:0000256" key="1">
    <source>
        <dbReference type="ARBA" id="ARBA00005889"/>
    </source>
</evidence>
<sequence length="657" mass="75318">MGAVDAGNARWVPQVEMQFVNEDEAYEFYNNYAEIMGFSIRKSKMWTTSKDVLAARTFVCSKQGFRQKKKGFEPKKPRPATRTGCPACLTIKIAPTGRYRITEFVPGHNHQLANPLTSHSLRSHRPKSRGKFPELDTEEDPKMTLRPAQGHLFTSTVVKGDVGAVLEYLQKMQVENPSFFYAVKVDENDSMTGLFWADAKSMTDYMYFGDVVCFDTTYKMANYGRPLMLFLGVNHHKQLVIFGSALLYEESMELFVWLFEAFKTAMRGTQPKTFLIDRSEEISGALAEVWPGTAQRLCVWHLFQNATIQLSRVFEGSKTFASEFSQCVFDCEDDEEFVSAWESLIEKYDLKDNGWLAKQFEERERWALPYGREVFCADFNSALMKENLNSVLKKCLGPKVDMLQFLGHYDRVLEERRRAEMRADINTCQSLPRIPSFRMLKQAASAYTPAIYKVFEKEFELHMDCMVFSCGEVGTTFDYRVTVEEKPKGHFVRYDSINGTLFCSCKKFEFFGIQCRHVFKVLDFRNIKELPPQYILKRWRKDAKIGNIRYNSGCTMEHDPKSSLASRYNYLCCILSTIAARAAKTTESSNFIESQSNLLSEQVGQLVQSRPFQIPYLITATSNEQRDVVESLADSLQHDSNTEAGFVGSATNGNLFF</sequence>
<protein>
    <recommendedName>
        <fullName evidence="6">Protein FAR1-RELATED SEQUENCE</fullName>
    </recommendedName>
</protein>
<name>A0A9D5BZ08_9LILI</name>
<dbReference type="GO" id="GO:0005634">
    <property type="term" value="C:nucleus"/>
    <property type="evidence" value="ECO:0007669"/>
    <property type="project" value="UniProtKB-SubCell"/>
</dbReference>
<dbReference type="EMBL" id="JAGGNH010000009">
    <property type="protein sequence ID" value="KAJ0963224.1"/>
    <property type="molecule type" value="Genomic_DNA"/>
</dbReference>
<feature type="region of interest" description="Disordered" evidence="7">
    <location>
        <begin position="113"/>
        <end position="140"/>
    </location>
</feature>
<gene>
    <name evidence="9" type="ORF">J5N97_028346</name>
</gene>
<dbReference type="AlphaFoldDB" id="A0A9D5BZ08"/>
<comment type="function">
    <text evidence="6">Putative transcription activator involved in regulating light control of development.</text>
</comment>
<keyword evidence="3 5" id="KW-0863">Zinc-finger</keyword>
<evidence type="ECO:0000256" key="5">
    <source>
        <dbReference type="PROSITE-ProRule" id="PRU00325"/>
    </source>
</evidence>
<evidence type="ECO:0000256" key="4">
    <source>
        <dbReference type="ARBA" id="ARBA00022833"/>
    </source>
</evidence>
<evidence type="ECO:0000256" key="3">
    <source>
        <dbReference type="ARBA" id="ARBA00022771"/>
    </source>
</evidence>
<comment type="subcellular location">
    <subcellularLocation>
        <location evidence="6">Nucleus</location>
    </subcellularLocation>
</comment>
<organism evidence="9 10">
    <name type="scientific">Dioscorea zingiberensis</name>
    <dbReference type="NCBI Taxonomy" id="325984"/>
    <lineage>
        <taxon>Eukaryota</taxon>
        <taxon>Viridiplantae</taxon>
        <taxon>Streptophyta</taxon>
        <taxon>Embryophyta</taxon>
        <taxon>Tracheophyta</taxon>
        <taxon>Spermatophyta</taxon>
        <taxon>Magnoliopsida</taxon>
        <taxon>Liliopsida</taxon>
        <taxon>Dioscoreales</taxon>
        <taxon>Dioscoreaceae</taxon>
        <taxon>Dioscorea</taxon>
    </lineage>
</organism>
<keyword evidence="2 6" id="KW-0479">Metal-binding</keyword>
<dbReference type="GO" id="GO:0006355">
    <property type="term" value="P:regulation of DNA-templated transcription"/>
    <property type="evidence" value="ECO:0007669"/>
    <property type="project" value="UniProtKB-UniRule"/>
</dbReference>
<feature type="compositionally biased region" description="Basic residues" evidence="7">
    <location>
        <begin position="121"/>
        <end position="130"/>
    </location>
</feature>
<comment type="similarity">
    <text evidence="1 6">Belongs to the FHY3/FAR1 family.</text>
</comment>
<feature type="domain" description="SWIM-type" evidence="8">
    <location>
        <begin position="479"/>
        <end position="526"/>
    </location>
</feature>
<dbReference type="InterPro" id="IPR006564">
    <property type="entry name" value="Znf_PMZ"/>
</dbReference>
<dbReference type="SMART" id="SM00575">
    <property type="entry name" value="ZnF_PMZ"/>
    <property type="match status" value="1"/>
</dbReference>
<evidence type="ECO:0000256" key="2">
    <source>
        <dbReference type="ARBA" id="ARBA00022723"/>
    </source>
</evidence>
<evidence type="ECO:0000256" key="6">
    <source>
        <dbReference type="RuleBase" id="RU367018"/>
    </source>
</evidence>
<dbReference type="InterPro" id="IPR004330">
    <property type="entry name" value="FAR1_DNA_bnd_dom"/>
</dbReference>
<dbReference type="PANTHER" id="PTHR31669">
    <property type="entry name" value="PROTEIN FAR1-RELATED SEQUENCE 10-RELATED"/>
    <property type="match status" value="1"/>
</dbReference>
<dbReference type="Proteomes" id="UP001085076">
    <property type="component" value="Miscellaneous, Linkage group lg09"/>
</dbReference>
<dbReference type="InterPro" id="IPR007527">
    <property type="entry name" value="Znf_SWIM"/>
</dbReference>
<dbReference type="InterPro" id="IPR031052">
    <property type="entry name" value="FHY3/FAR1"/>
</dbReference>
<dbReference type="PROSITE" id="PS50966">
    <property type="entry name" value="ZF_SWIM"/>
    <property type="match status" value="1"/>
</dbReference>
<accession>A0A9D5BZ08</accession>
<evidence type="ECO:0000313" key="9">
    <source>
        <dbReference type="EMBL" id="KAJ0963224.1"/>
    </source>
</evidence>
<dbReference type="GO" id="GO:0008270">
    <property type="term" value="F:zinc ion binding"/>
    <property type="evidence" value="ECO:0007669"/>
    <property type="project" value="UniProtKB-UniRule"/>
</dbReference>
<keyword evidence="10" id="KW-1185">Reference proteome</keyword>
<evidence type="ECO:0000313" key="10">
    <source>
        <dbReference type="Proteomes" id="UP001085076"/>
    </source>
</evidence>
<dbReference type="InterPro" id="IPR018289">
    <property type="entry name" value="MULE_transposase_dom"/>
</dbReference>